<dbReference type="RefSeq" id="XP_072814292.1">
    <property type="nucleotide sequence ID" value="XM_072958191.1"/>
</dbReference>
<feature type="transmembrane region" description="Helical" evidence="8">
    <location>
        <begin position="125"/>
        <end position="149"/>
    </location>
</feature>
<feature type="transmembrane region" description="Helical" evidence="8">
    <location>
        <begin position="161"/>
        <end position="180"/>
    </location>
</feature>
<reference evidence="11 12" key="1">
    <citation type="submission" date="2025-05" db="UniProtKB">
        <authorList>
            <consortium name="RefSeq"/>
        </authorList>
    </citation>
    <scope>IDENTIFICATION</scope>
</reference>
<feature type="transmembrane region" description="Helical" evidence="8">
    <location>
        <begin position="357"/>
        <end position="381"/>
    </location>
</feature>
<dbReference type="RefSeq" id="XP_072814295.1">
    <property type="nucleotide sequence ID" value="XM_072958194.1"/>
</dbReference>
<keyword evidence="3 8" id="KW-0812">Transmembrane</keyword>
<organism evidence="10 11">
    <name type="scientific">Vicugna pacos</name>
    <name type="common">Alpaca</name>
    <name type="synonym">Lama pacos</name>
    <dbReference type="NCBI Taxonomy" id="30538"/>
    <lineage>
        <taxon>Eukaryota</taxon>
        <taxon>Metazoa</taxon>
        <taxon>Chordata</taxon>
        <taxon>Craniata</taxon>
        <taxon>Vertebrata</taxon>
        <taxon>Euteleostomi</taxon>
        <taxon>Mammalia</taxon>
        <taxon>Eutheria</taxon>
        <taxon>Laurasiatheria</taxon>
        <taxon>Artiodactyla</taxon>
        <taxon>Tylopoda</taxon>
        <taxon>Camelidae</taxon>
        <taxon>Vicugna</taxon>
    </lineage>
</organism>
<protein>
    <submittedName>
        <fullName evidence="11 12">Protein spinster homolog 3-like isoform X1</fullName>
    </submittedName>
</protein>
<feature type="transmembrane region" description="Helical" evidence="8">
    <location>
        <begin position="100"/>
        <end position="119"/>
    </location>
</feature>
<comment type="similarity">
    <text evidence="6">Belongs to the major facilitator superfamily. Spinster (TC 2.A.1.49) family.</text>
</comment>
<accession>A0ABM5D065</accession>
<dbReference type="Gene3D" id="1.20.1250.20">
    <property type="entry name" value="MFS general substrate transporter like domains"/>
    <property type="match status" value="1"/>
</dbReference>
<keyword evidence="2" id="KW-0813">Transport</keyword>
<dbReference type="InterPro" id="IPR020846">
    <property type="entry name" value="MFS_dom"/>
</dbReference>
<evidence type="ECO:0000256" key="1">
    <source>
        <dbReference type="ARBA" id="ARBA00004141"/>
    </source>
</evidence>
<dbReference type="SUPFAM" id="SSF103473">
    <property type="entry name" value="MFS general substrate transporter"/>
    <property type="match status" value="1"/>
</dbReference>
<dbReference type="GeneID" id="140695464"/>
<keyword evidence="5 8" id="KW-0472">Membrane</keyword>
<feature type="transmembrane region" description="Helical" evidence="8">
    <location>
        <begin position="77"/>
        <end position="93"/>
    </location>
</feature>
<gene>
    <name evidence="11" type="primary">LOC140695464</name>
    <name evidence="12" type="synonym">LOC140695465</name>
</gene>
<dbReference type="PANTHER" id="PTHR23505:SF3">
    <property type="entry name" value="PROTEIN SPINSTER HOMOLOG 3"/>
    <property type="match status" value="1"/>
</dbReference>
<feature type="region of interest" description="Disordered" evidence="7">
    <location>
        <begin position="465"/>
        <end position="500"/>
    </location>
</feature>
<keyword evidence="10" id="KW-1185">Reference proteome</keyword>
<dbReference type="CDD" id="cd17328">
    <property type="entry name" value="MFS_spinster_like"/>
    <property type="match status" value="1"/>
</dbReference>
<evidence type="ECO:0000256" key="7">
    <source>
        <dbReference type="SAM" id="MobiDB-lite"/>
    </source>
</evidence>
<dbReference type="InterPro" id="IPR036259">
    <property type="entry name" value="MFS_trans_sf"/>
</dbReference>
<keyword evidence="4 8" id="KW-1133">Transmembrane helix</keyword>
<proteinExistence type="inferred from homology"/>
<evidence type="ECO:0000256" key="5">
    <source>
        <dbReference type="ARBA" id="ARBA00023136"/>
    </source>
</evidence>
<comment type="subcellular location">
    <subcellularLocation>
        <location evidence="1">Membrane</location>
        <topology evidence="1">Multi-pass membrane protein</topology>
    </subcellularLocation>
</comment>
<evidence type="ECO:0000313" key="10">
    <source>
        <dbReference type="Proteomes" id="UP001652581"/>
    </source>
</evidence>
<dbReference type="Pfam" id="PF07690">
    <property type="entry name" value="MFS_1"/>
    <property type="match status" value="1"/>
</dbReference>
<feature type="transmembrane region" description="Helical" evidence="8">
    <location>
        <begin position="297"/>
        <end position="318"/>
    </location>
</feature>
<evidence type="ECO:0000256" key="8">
    <source>
        <dbReference type="SAM" id="Phobius"/>
    </source>
</evidence>
<feature type="domain" description="Major facilitator superfamily (MFS) profile" evidence="9">
    <location>
        <begin position="1"/>
        <end position="460"/>
    </location>
</feature>
<evidence type="ECO:0000256" key="6">
    <source>
        <dbReference type="ARBA" id="ARBA00024338"/>
    </source>
</evidence>
<sequence length="500" mass="53337">MSWEESEHSLGSGSVNHQCSMNGDPGAGRGLHSLRASVGATGWRRGQTAPRHLPALGGQGHTEEGGGVFYLNRSSEVFISCLTLSAPLFGYLGDRHNRKAVLSFGILFWSGAGLSSSFIPPQYSWLFFLSRGLVGIGTASSSIIAPTILCDLFVRDQRTQVLTIFYIFIAVGSGLGYVLGSAVTELTGNWRWALRVMSPLEVLALILLIVLVPNPPRGAAEKQGVMAVGGPKSSWYEDVRYLGRNWSFVCSNFGLTAVAFVTGALGFWAPKFLFEARMVHGLQFPCFLGPCNSLDSLILGALTVVTGIIGVILGAEASRRYKKVNPRAEPLICAVSLFAAAVSFYLAFVLAPATLQASYAFLALGELLLSCSCAVVADILLSVVVPRCWGTAGALQITVSHILGDAGSPYLTGLISSALRDEGPDSHLQHFLSLRRSFLCLVFVIILGGGCFWLTTLHLERDQALAQQPGPGTPDNKDMDGKATESQPLLPGTSASTKDH</sequence>
<feature type="transmembrane region" description="Helical" evidence="8">
    <location>
        <begin position="246"/>
        <end position="269"/>
    </location>
</feature>
<dbReference type="InterPro" id="IPR044770">
    <property type="entry name" value="MFS_spinster-like"/>
</dbReference>
<evidence type="ECO:0000313" key="12">
    <source>
        <dbReference type="RefSeq" id="XP_072814295.1"/>
    </source>
</evidence>
<dbReference type="InterPro" id="IPR011701">
    <property type="entry name" value="MFS"/>
</dbReference>
<evidence type="ECO:0000259" key="9">
    <source>
        <dbReference type="PROSITE" id="PS50850"/>
    </source>
</evidence>
<dbReference type="PANTHER" id="PTHR23505">
    <property type="entry name" value="SPINSTER"/>
    <property type="match status" value="1"/>
</dbReference>
<evidence type="ECO:0000313" key="11">
    <source>
        <dbReference type="RefSeq" id="XP_072814292.1"/>
    </source>
</evidence>
<feature type="transmembrane region" description="Helical" evidence="8">
    <location>
        <begin position="192"/>
        <end position="212"/>
    </location>
</feature>
<evidence type="ECO:0000256" key="3">
    <source>
        <dbReference type="ARBA" id="ARBA00022692"/>
    </source>
</evidence>
<feature type="transmembrane region" description="Helical" evidence="8">
    <location>
        <begin position="438"/>
        <end position="459"/>
    </location>
</feature>
<evidence type="ECO:0000256" key="2">
    <source>
        <dbReference type="ARBA" id="ARBA00022448"/>
    </source>
</evidence>
<feature type="compositionally biased region" description="Polar residues" evidence="7">
    <location>
        <begin position="9"/>
        <end position="21"/>
    </location>
</feature>
<name>A0ABM5D065_VICPA</name>
<dbReference type="PROSITE" id="PS50850">
    <property type="entry name" value="MFS"/>
    <property type="match status" value="1"/>
</dbReference>
<dbReference type="Proteomes" id="UP001652581">
    <property type="component" value="Unplaced"/>
</dbReference>
<evidence type="ECO:0000256" key="4">
    <source>
        <dbReference type="ARBA" id="ARBA00022989"/>
    </source>
</evidence>
<feature type="region of interest" description="Disordered" evidence="7">
    <location>
        <begin position="1"/>
        <end position="22"/>
    </location>
</feature>
<feature type="transmembrane region" description="Helical" evidence="8">
    <location>
        <begin position="330"/>
        <end position="351"/>
    </location>
</feature>